<dbReference type="Proteomes" id="UP000076502">
    <property type="component" value="Unassembled WGS sequence"/>
</dbReference>
<sequence length="53" mass="6036">MVTFFFYRAPFSSVPHGAMPEVNWTSVIQREEALNARNGSINRYGGVQSLRVF</sequence>
<dbReference type="EMBL" id="KQ434878">
    <property type="protein sequence ID" value="KZC09810.1"/>
    <property type="molecule type" value="Genomic_DNA"/>
</dbReference>
<reference evidence="1 2" key="1">
    <citation type="submission" date="2015-07" db="EMBL/GenBank/DDBJ databases">
        <title>The genome of Dufourea novaeangliae.</title>
        <authorList>
            <person name="Pan H."/>
            <person name="Kapheim K."/>
        </authorList>
    </citation>
    <scope>NUCLEOTIDE SEQUENCE [LARGE SCALE GENOMIC DNA]</scope>
    <source>
        <strain evidence="1">0120121106</strain>
        <tissue evidence="1">Whole body</tissue>
    </source>
</reference>
<accession>A0A154PF06</accession>
<proteinExistence type="predicted"/>
<name>A0A154PF06_DUFNO</name>
<dbReference type="AlphaFoldDB" id="A0A154PF06"/>
<evidence type="ECO:0000313" key="1">
    <source>
        <dbReference type="EMBL" id="KZC09810.1"/>
    </source>
</evidence>
<evidence type="ECO:0000313" key="2">
    <source>
        <dbReference type="Proteomes" id="UP000076502"/>
    </source>
</evidence>
<keyword evidence="2" id="KW-1185">Reference proteome</keyword>
<organism evidence="1 2">
    <name type="scientific">Dufourea novaeangliae</name>
    <name type="common">Sweat bee</name>
    <dbReference type="NCBI Taxonomy" id="178035"/>
    <lineage>
        <taxon>Eukaryota</taxon>
        <taxon>Metazoa</taxon>
        <taxon>Ecdysozoa</taxon>
        <taxon>Arthropoda</taxon>
        <taxon>Hexapoda</taxon>
        <taxon>Insecta</taxon>
        <taxon>Pterygota</taxon>
        <taxon>Neoptera</taxon>
        <taxon>Endopterygota</taxon>
        <taxon>Hymenoptera</taxon>
        <taxon>Apocrita</taxon>
        <taxon>Aculeata</taxon>
        <taxon>Apoidea</taxon>
        <taxon>Anthophila</taxon>
        <taxon>Halictidae</taxon>
        <taxon>Rophitinae</taxon>
        <taxon>Dufourea</taxon>
    </lineage>
</organism>
<gene>
    <name evidence="1" type="ORF">WN55_00456</name>
</gene>
<protein>
    <submittedName>
        <fullName evidence="1">Uncharacterized protein</fullName>
    </submittedName>
</protein>